<evidence type="ECO:0000313" key="12">
    <source>
        <dbReference type="Proteomes" id="UP000190140"/>
    </source>
</evidence>
<dbReference type="PANTHER" id="PTHR34476">
    <property type="entry name" value="DNA-DIRECTED RNA POLYMERASE SUBUNIT OMEGA"/>
    <property type="match status" value="1"/>
</dbReference>
<evidence type="ECO:0000313" key="11">
    <source>
        <dbReference type="EMBL" id="OPJ56902.1"/>
    </source>
</evidence>
<dbReference type="InterPro" id="IPR006110">
    <property type="entry name" value="Pol_omega/Rpo6/RPB6"/>
</dbReference>
<dbReference type="EMBL" id="MZGW01000001">
    <property type="protein sequence ID" value="OPJ56902.1"/>
    <property type="molecule type" value="Genomic_DNA"/>
</dbReference>
<dbReference type="Gene3D" id="3.90.940.10">
    <property type="match status" value="1"/>
</dbReference>
<evidence type="ECO:0000256" key="2">
    <source>
        <dbReference type="ARBA" id="ARBA00012418"/>
    </source>
</evidence>
<gene>
    <name evidence="10 11" type="primary">rpoZ</name>
    <name evidence="11" type="ORF">CLOTH_01840</name>
</gene>
<dbReference type="EC" id="2.7.7.6" evidence="2 10"/>
<proteinExistence type="inferred from homology"/>
<evidence type="ECO:0000256" key="10">
    <source>
        <dbReference type="HAMAP-Rule" id="MF_00366"/>
    </source>
</evidence>
<comment type="catalytic activity">
    <reaction evidence="9 10">
        <text>RNA(n) + a ribonucleoside 5'-triphosphate = RNA(n+1) + diphosphate</text>
        <dbReference type="Rhea" id="RHEA:21248"/>
        <dbReference type="Rhea" id="RHEA-COMP:14527"/>
        <dbReference type="Rhea" id="RHEA-COMP:17342"/>
        <dbReference type="ChEBI" id="CHEBI:33019"/>
        <dbReference type="ChEBI" id="CHEBI:61557"/>
        <dbReference type="ChEBI" id="CHEBI:140395"/>
        <dbReference type="EC" id="2.7.7.6"/>
    </reaction>
</comment>
<comment type="similarity">
    <text evidence="1 10">Belongs to the RNA polymerase subunit omega family.</text>
</comment>
<keyword evidence="7 10" id="KW-0804">Transcription</keyword>
<reference evidence="11 12" key="1">
    <citation type="submission" date="2017-03" db="EMBL/GenBank/DDBJ databases">
        <title>Genome sequence of Clostridium thermoalcaliphilum DSM 7309.</title>
        <authorList>
            <person name="Poehlein A."/>
            <person name="Daniel R."/>
        </authorList>
    </citation>
    <scope>NUCLEOTIDE SEQUENCE [LARGE SCALE GENOMIC DNA]</scope>
    <source>
        <strain evidence="11 12">DSM 7309</strain>
    </source>
</reference>
<keyword evidence="12" id="KW-1185">Reference proteome</keyword>
<accession>A0A1V4IA79</accession>
<comment type="function">
    <text evidence="10">Promotes RNA polymerase assembly. Latches the N- and C-terminal regions of the beta' subunit thereby facilitating its interaction with the beta and alpha subunits.</text>
</comment>
<evidence type="ECO:0000256" key="6">
    <source>
        <dbReference type="ARBA" id="ARBA00022695"/>
    </source>
</evidence>
<dbReference type="GO" id="GO:0003677">
    <property type="term" value="F:DNA binding"/>
    <property type="evidence" value="ECO:0007669"/>
    <property type="project" value="UniProtKB-UniRule"/>
</dbReference>
<dbReference type="SMART" id="SM01409">
    <property type="entry name" value="RNA_pol_Rpb6"/>
    <property type="match status" value="1"/>
</dbReference>
<dbReference type="InterPro" id="IPR003716">
    <property type="entry name" value="DNA-dir_RNA_pol_omega"/>
</dbReference>
<dbReference type="AlphaFoldDB" id="A0A1V4IA79"/>
<protein>
    <recommendedName>
        <fullName evidence="3 10">DNA-directed RNA polymerase subunit omega</fullName>
        <shortName evidence="10">RNAP omega subunit</shortName>
        <ecNumber evidence="2 10">2.7.7.6</ecNumber>
    </recommendedName>
    <alternativeName>
        <fullName evidence="10">RNA polymerase omega subunit</fullName>
    </alternativeName>
    <alternativeName>
        <fullName evidence="8 10">Transcriptase subunit omega</fullName>
    </alternativeName>
</protein>
<dbReference type="Proteomes" id="UP000190140">
    <property type="component" value="Unassembled WGS sequence"/>
</dbReference>
<comment type="caution">
    <text evidence="11">The sequence shown here is derived from an EMBL/GenBank/DDBJ whole genome shotgun (WGS) entry which is preliminary data.</text>
</comment>
<evidence type="ECO:0000256" key="9">
    <source>
        <dbReference type="ARBA" id="ARBA00048552"/>
    </source>
</evidence>
<evidence type="ECO:0000256" key="7">
    <source>
        <dbReference type="ARBA" id="ARBA00023163"/>
    </source>
</evidence>
<evidence type="ECO:0000256" key="5">
    <source>
        <dbReference type="ARBA" id="ARBA00022679"/>
    </source>
</evidence>
<keyword evidence="6 10" id="KW-0548">Nucleotidyltransferase</keyword>
<dbReference type="GO" id="GO:0003899">
    <property type="term" value="F:DNA-directed RNA polymerase activity"/>
    <property type="evidence" value="ECO:0007669"/>
    <property type="project" value="UniProtKB-UniRule"/>
</dbReference>
<dbReference type="SUPFAM" id="SSF63562">
    <property type="entry name" value="RPB6/omega subunit-like"/>
    <property type="match status" value="1"/>
</dbReference>
<dbReference type="Pfam" id="PF01192">
    <property type="entry name" value="RNA_pol_Rpb6"/>
    <property type="match status" value="1"/>
</dbReference>
<comment type="subunit">
    <text evidence="10">The RNAP catalytic core consists of 2 alpha, 1 beta, 1 beta' and 1 omega subunit. When a sigma factor is associated with the core the holoenzyme is formed, which can initiate transcription.</text>
</comment>
<sequence length="84" mass="9600">MLYPSVNDLLTKVDNRYTLVVAVAKRARQLIDGDPKLVKVKEIKPVSIATYEMNEGKLTHRPITAAEMKAMEEENKKEEIVEEE</sequence>
<evidence type="ECO:0000256" key="8">
    <source>
        <dbReference type="ARBA" id="ARBA00029924"/>
    </source>
</evidence>
<dbReference type="RefSeq" id="WP_079410287.1">
    <property type="nucleotide sequence ID" value="NZ_MZGW01000001.1"/>
</dbReference>
<dbReference type="PANTHER" id="PTHR34476:SF1">
    <property type="entry name" value="DNA-DIRECTED RNA POLYMERASE SUBUNIT OMEGA"/>
    <property type="match status" value="1"/>
</dbReference>
<dbReference type="GO" id="GO:0000428">
    <property type="term" value="C:DNA-directed RNA polymerase complex"/>
    <property type="evidence" value="ECO:0007669"/>
    <property type="project" value="UniProtKB-KW"/>
</dbReference>
<name>A0A1V4IA79_9FIRM</name>
<dbReference type="HAMAP" id="MF_00366">
    <property type="entry name" value="RNApol_bact_RpoZ"/>
    <property type="match status" value="1"/>
</dbReference>
<evidence type="ECO:0000256" key="3">
    <source>
        <dbReference type="ARBA" id="ARBA00013725"/>
    </source>
</evidence>
<dbReference type="OrthoDB" id="9815459at2"/>
<dbReference type="STRING" id="29349.CLOTH_01840"/>
<keyword evidence="5 10" id="KW-0808">Transferase</keyword>
<evidence type="ECO:0000256" key="4">
    <source>
        <dbReference type="ARBA" id="ARBA00022478"/>
    </source>
</evidence>
<organism evidence="11 12">
    <name type="scientific">Alkalithermobacter paradoxus</name>
    <dbReference type="NCBI Taxonomy" id="29349"/>
    <lineage>
        <taxon>Bacteria</taxon>
        <taxon>Bacillati</taxon>
        <taxon>Bacillota</taxon>
        <taxon>Clostridia</taxon>
        <taxon>Peptostreptococcales</taxon>
        <taxon>Tepidibacteraceae</taxon>
        <taxon>Alkalithermobacter</taxon>
    </lineage>
</organism>
<dbReference type="GO" id="GO:0006351">
    <property type="term" value="P:DNA-templated transcription"/>
    <property type="evidence" value="ECO:0007669"/>
    <property type="project" value="UniProtKB-UniRule"/>
</dbReference>
<evidence type="ECO:0000256" key="1">
    <source>
        <dbReference type="ARBA" id="ARBA00006711"/>
    </source>
</evidence>
<dbReference type="InterPro" id="IPR036161">
    <property type="entry name" value="RPB6/omega-like_sf"/>
</dbReference>
<dbReference type="NCBIfam" id="TIGR00690">
    <property type="entry name" value="rpoZ"/>
    <property type="match status" value="1"/>
</dbReference>
<keyword evidence="4 10" id="KW-0240">DNA-directed RNA polymerase</keyword>